<dbReference type="NCBIfam" id="TIGR01123">
    <property type="entry name" value="ilvE_II"/>
    <property type="match status" value="1"/>
</dbReference>
<dbReference type="Proteomes" id="UP000053091">
    <property type="component" value="Unassembled WGS sequence"/>
</dbReference>
<dbReference type="UniPathway" id="UPA00048">
    <property type="reaction ID" value="UER00073"/>
</dbReference>
<evidence type="ECO:0000313" key="16">
    <source>
        <dbReference type="Proteomes" id="UP000053091"/>
    </source>
</evidence>
<keyword evidence="8 15" id="KW-0032">Aminotransferase</keyword>
<keyword evidence="10" id="KW-0663">Pyridoxal phosphate</keyword>
<dbReference type="PATRIC" id="fig|1678841.3.peg.3378"/>
<comment type="pathway">
    <text evidence="4">Amino-acid biosynthesis; L-valine biosynthesis; L-valine from pyruvate: step 4/4.</text>
</comment>
<comment type="pathway">
    <text evidence="5">Amino-acid biosynthesis; L-leucine biosynthesis; L-leucine from 3-methyl-2-oxobutanoate: step 4/4.</text>
</comment>
<accession>A0A0S7C766</accession>
<dbReference type="GO" id="GO:0009099">
    <property type="term" value="P:L-valine biosynthetic process"/>
    <property type="evidence" value="ECO:0007669"/>
    <property type="project" value="UniProtKB-UniPathway"/>
</dbReference>
<dbReference type="Pfam" id="PF01063">
    <property type="entry name" value="Aminotran_4"/>
    <property type="match status" value="1"/>
</dbReference>
<keyword evidence="16" id="KW-1185">Reference proteome</keyword>
<evidence type="ECO:0000256" key="10">
    <source>
        <dbReference type="ARBA" id="ARBA00022898"/>
    </source>
</evidence>
<sequence length="339" mass="37565">MLELDWTHLPFGYVKTDYNVRSYYRNGKWGELEISSSEYVSMHIAASSLHYGQEAFEGMKAFRGKDGKIRIFRWEENAKRMESSANGVMMAVVPHELFLKAITTAIRLNERFIPPYGTGASLYLRPLLIGTGARVGVKPADEYLFLVFVTPVGPYFKEGFKPVALQIARDHDRAAPKGTGRFKVGGNYAASLSAGEEAHASGYAAALFLDAKEKKYIDEAGPANFFAIKGNKYITPKSESILPSITNKSLMDLARDMGMEVEVRPVPVEELAEFDEVGACGTAAVISPVCKIDDHLTGHVYKYCNDGQAGPVSTKLYKRLQGIQYGDEPDIFGWNYIVE</sequence>
<organism evidence="15">
    <name type="scientific">Lentimicrobium saccharophilum</name>
    <dbReference type="NCBI Taxonomy" id="1678841"/>
    <lineage>
        <taxon>Bacteria</taxon>
        <taxon>Pseudomonadati</taxon>
        <taxon>Bacteroidota</taxon>
        <taxon>Bacteroidia</taxon>
        <taxon>Bacteroidales</taxon>
        <taxon>Lentimicrobiaceae</taxon>
        <taxon>Lentimicrobium</taxon>
    </lineage>
</organism>
<dbReference type="PANTHER" id="PTHR42825:SF2">
    <property type="entry name" value="BRANCHED-CHAIN-AMINO-ACID AMINOTRANSFERASE 3, CHLOROPLASTIC-RELATED"/>
    <property type="match status" value="1"/>
</dbReference>
<proteinExistence type="inferred from homology"/>
<dbReference type="GO" id="GO:0009098">
    <property type="term" value="P:L-leucine biosynthetic process"/>
    <property type="evidence" value="ECO:0007669"/>
    <property type="project" value="UniProtKB-UniPathway"/>
</dbReference>
<dbReference type="OrthoDB" id="9804984at2"/>
<evidence type="ECO:0000256" key="9">
    <source>
        <dbReference type="ARBA" id="ARBA00022679"/>
    </source>
</evidence>
<dbReference type="NCBIfam" id="NF009897">
    <property type="entry name" value="PRK13357.1"/>
    <property type="match status" value="1"/>
</dbReference>
<comment type="pathway">
    <text evidence="3">Amino-acid biosynthesis; L-isoleucine biosynthesis; L-isoleucine from 2-oxobutanoate: step 4/4.</text>
</comment>
<reference evidence="15" key="1">
    <citation type="journal article" date="2015" name="Genome Announc.">
        <title>Draft Genome Sequence of Bacteroidales Strain TBC1, a Novel Isolate from a Methanogenic Wastewater Treatment System.</title>
        <authorList>
            <person name="Tourlousse D.M."/>
            <person name="Matsuura N."/>
            <person name="Sun L."/>
            <person name="Toyonaga M."/>
            <person name="Kuroda K."/>
            <person name="Ohashi A."/>
            <person name="Cruz R."/>
            <person name="Yamaguchi T."/>
            <person name="Sekiguchi Y."/>
        </authorList>
    </citation>
    <scope>NUCLEOTIDE SEQUENCE [LARGE SCALE GENOMIC DNA]</scope>
    <source>
        <strain evidence="15">TBC1</strain>
    </source>
</reference>
<dbReference type="Gene3D" id="3.30.470.10">
    <property type="match status" value="1"/>
</dbReference>
<dbReference type="InterPro" id="IPR036038">
    <property type="entry name" value="Aminotransferase-like"/>
</dbReference>
<comment type="function">
    <text evidence="2">Acts on leucine, isoleucine and valine.</text>
</comment>
<dbReference type="GO" id="GO:0004084">
    <property type="term" value="F:branched-chain-amino-acid transaminase activity"/>
    <property type="evidence" value="ECO:0007669"/>
    <property type="project" value="UniProtKB-EC"/>
</dbReference>
<evidence type="ECO:0000256" key="5">
    <source>
        <dbReference type="ARBA" id="ARBA00005072"/>
    </source>
</evidence>
<feature type="modified residue" description="N6-(pyridoxal phosphate)lysine" evidence="14">
    <location>
        <position position="183"/>
    </location>
</feature>
<evidence type="ECO:0000256" key="12">
    <source>
        <dbReference type="ARBA" id="ARBA00048798"/>
    </source>
</evidence>
<dbReference type="InterPro" id="IPR043131">
    <property type="entry name" value="BCAT-like_N"/>
</dbReference>
<dbReference type="STRING" id="1678841.TBC1_12642"/>
<comment type="similarity">
    <text evidence="6">Belongs to the class-IV pyridoxal-phosphate-dependent aminotransferase family.</text>
</comment>
<comment type="catalytic activity">
    <reaction evidence="12">
        <text>L-isoleucine + 2-oxoglutarate = (S)-3-methyl-2-oxopentanoate + L-glutamate</text>
        <dbReference type="Rhea" id="RHEA:24801"/>
        <dbReference type="ChEBI" id="CHEBI:16810"/>
        <dbReference type="ChEBI" id="CHEBI:29985"/>
        <dbReference type="ChEBI" id="CHEBI:35146"/>
        <dbReference type="ChEBI" id="CHEBI:58045"/>
        <dbReference type="EC" id="2.6.1.42"/>
    </reaction>
</comment>
<dbReference type="EC" id="2.6.1.42" evidence="7"/>
<evidence type="ECO:0000256" key="11">
    <source>
        <dbReference type="ARBA" id="ARBA00048212"/>
    </source>
</evidence>
<evidence type="ECO:0000256" key="6">
    <source>
        <dbReference type="ARBA" id="ARBA00009320"/>
    </source>
</evidence>
<dbReference type="SUPFAM" id="SSF56752">
    <property type="entry name" value="D-aminoacid aminotransferase-like PLP-dependent enzymes"/>
    <property type="match status" value="1"/>
</dbReference>
<evidence type="ECO:0000256" key="3">
    <source>
        <dbReference type="ARBA" id="ARBA00004824"/>
    </source>
</evidence>
<evidence type="ECO:0000256" key="4">
    <source>
        <dbReference type="ARBA" id="ARBA00004931"/>
    </source>
</evidence>
<evidence type="ECO:0000313" key="15">
    <source>
        <dbReference type="EMBL" id="GAP44831.1"/>
    </source>
</evidence>
<dbReference type="UniPathway" id="UPA00049">
    <property type="reaction ID" value="UER00062"/>
</dbReference>
<dbReference type="CDD" id="cd01557">
    <property type="entry name" value="BCAT_beta_family"/>
    <property type="match status" value="1"/>
</dbReference>
<dbReference type="PANTHER" id="PTHR42825">
    <property type="entry name" value="AMINO ACID AMINOTRANSFERASE"/>
    <property type="match status" value="1"/>
</dbReference>
<dbReference type="InterPro" id="IPR001544">
    <property type="entry name" value="Aminotrans_IV"/>
</dbReference>
<gene>
    <name evidence="15" type="ORF">TBC1_12642</name>
</gene>
<evidence type="ECO:0000256" key="14">
    <source>
        <dbReference type="PIRSR" id="PIRSR006468-1"/>
    </source>
</evidence>
<dbReference type="Gene3D" id="3.20.10.10">
    <property type="entry name" value="D-amino Acid Aminotransferase, subunit A, domain 2"/>
    <property type="match status" value="1"/>
</dbReference>
<comment type="cofactor">
    <cofactor evidence="1">
        <name>pyridoxal 5'-phosphate</name>
        <dbReference type="ChEBI" id="CHEBI:597326"/>
    </cofactor>
</comment>
<evidence type="ECO:0000256" key="7">
    <source>
        <dbReference type="ARBA" id="ARBA00013053"/>
    </source>
</evidence>
<dbReference type="AlphaFoldDB" id="A0A0S7C766"/>
<comment type="catalytic activity">
    <reaction evidence="11">
        <text>L-valine + 2-oxoglutarate = 3-methyl-2-oxobutanoate + L-glutamate</text>
        <dbReference type="Rhea" id="RHEA:24813"/>
        <dbReference type="ChEBI" id="CHEBI:11851"/>
        <dbReference type="ChEBI" id="CHEBI:16810"/>
        <dbReference type="ChEBI" id="CHEBI:29985"/>
        <dbReference type="ChEBI" id="CHEBI:57762"/>
        <dbReference type="EC" id="2.6.1.42"/>
    </reaction>
</comment>
<dbReference type="RefSeq" id="WP_062044710.1">
    <property type="nucleotide sequence ID" value="NZ_DF968183.1"/>
</dbReference>
<comment type="catalytic activity">
    <reaction evidence="13">
        <text>L-leucine + 2-oxoglutarate = 4-methyl-2-oxopentanoate + L-glutamate</text>
        <dbReference type="Rhea" id="RHEA:18321"/>
        <dbReference type="ChEBI" id="CHEBI:16810"/>
        <dbReference type="ChEBI" id="CHEBI:17865"/>
        <dbReference type="ChEBI" id="CHEBI:29985"/>
        <dbReference type="ChEBI" id="CHEBI:57427"/>
        <dbReference type="EC" id="2.6.1.42"/>
    </reaction>
</comment>
<dbReference type="UniPathway" id="UPA00047">
    <property type="reaction ID" value="UER00058"/>
</dbReference>
<evidence type="ECO:0000256" key="1">
    <source>
        <dbReference type="ARBA" id="ARBA00001933"/>
    </source>
</evidence>
<name>A0A0S7C766_9BACT</name>
<dbReference type="EMBL" id="DF968183">
    <property type="protein sequence ID" value="GAP44831.1"/>
    <property type="molecule type" value="Genomic_DNA"/>
</dbReference>
<dbReference type="InterPro" id="IPR005786">
    <property type="entry name" value="B_amino_transII"/>
</dbReference>
<evidence type="ECO:0000256" key="2">
    <source>
        <dbReference type="ARBA" id="ARBA00003109"/>
    </source>
</evidence>
<dbReference type="FunFam" id="3.30.470.10:FF:000004">
    <property type="entry name" value="Branched-chain-amino-acid aminotransferase"/>
    <property type="match status" value="1"/>
</dbReference>
<dbReference type="InterPro" id="IPR033939">
    <property type="entry name" value="BCAT_family"/>
</dbReference>
<dbReference type="PIRSF" id="PIRSF006468">
    <property type="entry name" value="BCAT1"/>
    <property type="match status" value="1"/>
</dbReference>
<protein>
    <recommendedName>
        <fullName evidence="7">branched-chain-amino-acid transaminase</fullName>
        <ecNumber evidence="7">2.6.1.42</ecNumber>
    </recommendedName>
</protein>
<keyword evidence="9 15" id="KW-0808">Transferase</keyword>
<evidence type="ECO:0000256" key="13">
    <source>
        <dbReference type="ARBA" id="ARBA00049229"/>
    </source>
</evidence>
<dbReference type="InterPro" id="IPR043132">
    <property type="entry name" value="BCAT-like_C"/>
</dbReference>
<evidence type="ECO:0000256" key="8">
    <source>
        <dbReference type="ARBA" id="ARBA00022576"/>
    </source>
</evidence>
<dbReference type="GO" id="GO:0009097">
    <property type="term" value="P:isoleucine biosynthetic process"/>
    <property type="evidence" value="ECO:0007669"/>
    <property type="project" value="UniProtKB-UniPathway"/>
</dbReference>